<proteinExistence type="predicted"/>
<protein>
    <submittedName>
        <fullName evidence="1">Uncharacterized protein</fullName>
    </submittedName>
</protein>
<evidence type="ECO:0000313" key="1">
    <source>
        <dbReference type="EMBL" id="KNZ50349.1"/>
    </source>
</evidence>
<accession>A0A0L6UPB3</accession>
<dbReference type="OrthoDB" id="2506903at2759"/>
<dbReference type="VEuPathDB" id="FungiDB:VP01_4476g2"/>
<name>A0A0L6UPB3_9BASI</name>
<comment type="caution">
    <text evidence="1">The sequence shown here is derived from an EMBL/GenBank/DDBJ whole genome shotgun (WGS) entry which is preliminary data.</text>
</comment>
<dbReference type="AlphaFoldDB" id="A0A0L6UPB3"/>
<dbReference type="EMBL" id="LAVV01009586">
    <property type="protein sequence ID" value="KNZ50349.1"/>
    <property type="molecule type" value="Genomic_DNA"/>
</dbReference>
<gene>
    <name evidence="1" type="ORF">VP01_4476g2</name>
</gene>
<keyword evidence="2" id="KW-1185">Reference proteome</keyword>
<dbReference type="Proteomes" id="UP000037035">
    <property type="component" value="Unassembled WGS sequence"/>
</dbReference>
<organism evidence="1 2">
    <name type="scientific">Puccinia sorghi</name>
    <dbReference type="NCBI Taxonomy" id="27349"/>
    <lineage>
        <taxon>Eukaryota</taxon>
        <taxon>Fungi</taxon>
        <taxon>Dikarya</taxon>
        <taxon>Basidiomycota</taxon>
        <taxon>Pucciniomycotina</taxon>
        <taxon>Pucciniomycetes</taxon>
        <taxon>Pucciniales</taxon>
        <taxon>Pucciniaceae</taxon>
        <taxon>Puccinia</taxon>
    </lineage>
</organism>
<reference evidence="1 2" key="1">
    <citation type="submission" date="2015-08" db="EMBL/GenBank/DDBJ databases">
        <title>Next Generation Sequencing and Analysis of the Genome of Puccinia sorghi L Schw, the Causal Agent of Maize Common Rust.</title>
        <authorList>
            <person name="Rochi L."/>
            <person name="Burguener G."/>
            <person name="Darino M."/>
            <person name="Turjanski A."/>
            <person name="Kreff E."/>
            <person name="Dieguez M.J."/>
            <person name="Sacco F."/>
        </authorList>
    </citation>
    <scope>NUCLEOTIDE SEQUENCE [LARGE SCALE GENOMIC DNA]</scope>
    <source>
        <strain evidence="1 2">RO10H11247</strain>
    </source>
</reference>
<evidence type="ECO:0000313" key="2">
    <source>
        <dbReference type="Proteomes" id="UP000037035"/>
    </source>
</evidence>
<sequence>MILTTPIQPPLRPPHFSGPPALRWPVLPPAAPSETTLVHPILLQCPLKPSKPNPPSNSPPALSPLPTEACLFLTKAKLHITNLNLTKVSSPKQHPQQMQTGDFPPDFATTKNELYIHIKVLWGLLKRELVPPAPNLQRLWGFYKIFSNSNQIAQAANQASLP</sequence>